<evidence type="ECO:0000259" key="2">
    <source>
        <dbReference type="SMART" id="SM00235"/>
    </source>
</evidence>
<gene>
    <name evidence="3" type="ORF">H9S92_03320</name>
</gene>
<dbReference type="PANTHER" id="PTHR46580">
    <property type="entry name" value="SENSOR KINASE-RELATED"/>
    <property type="match status" value="1"/>
</dbReference>
<proteinExistence type="predicted"/>
<sequence>MRQKTILIVMGLMILKTGLLYGQNNGRNNQANALTSGIWETVNIPVCWEDPDYDNEEGRIWTKQAVLETWQKYSALKFTGWGACNSGSRGIRIRVEDTSPHVKYLGRYLNGKRDGMVLNFTFNNWSFGCSNDREFCIKAIAVHEFGHAIGLAHEQNRPDAPSWCQDQRQGSDGDWYIGEFDINSVMNYCNPNWNNNGELSEGDIEAVQTLYGKPSYLQWRISYGASSSWYTTNISQVAINKLLIGDFNGDGESDIFYANGEIWRISYGGTVSWDRVRESAVKTDKLLVGDFNGDGKSDIFYANGEVWRISYGGTSSWDRVRESAVKVEKLLVGDFNGDGKSDIFYANGEVWRISYGGTSSWDRVRESAVRTDRLLVGDFNGDGKSDIFYANGEVWRISYGGTSSWDRVRESAVRTDRLLVGDFNGDGSADVLYPNGQFWRVSFSALGEWSRISNSKIVIDKLKTGDFNGDGKSDVFTVFRTSI</sequence>
<dbReference type="Gene3D" id="2.40.128.340">
    <property type="match status" value="2"/>
</dbReference>
<dbReference type="InterPro" id="IPR028994">
    <property type="entry name" value="Integrin_alpha_N"/>
</dbReference>
<name>A0A923TC00_9BACT</name>
<dbReference type="SUPFAM" id="SSF69318">
    <property type="entry name" value="Integrin alpha N-terminal domain"/>
    <property type="match status" value="1"/>
</dbReference>
<dbReference type="Pfam" id="PF01400">
    <property type="entry name" value="Astacin"/>
    <property type="match status" value="1"/>
</dbReference>
<dbReference type="Proteomes" id="UP000650081">
    <property type="component" value="Unassembled WGS sequence"/>
</dbReference>
<dbReference type="InterPro" id="IPR001506">
    <property type="entry name" value="Peptidase_M12A"/>
</dbReference>
<evidence type="ECO:0000313" key="4">
    <source>
        <dbReference type="Proteomes" id="UP000650081"/>
    </source>
</evidence>
<dbReference type="GO" id="GO:0006508">
    <property type="term" value="P:proteolysis"/>
    <property type="evidence" value="ECO:0007669"/>
    <property type="project" value="InterPro"/>
</dbReference>
<comment type="caution">
    <text evidence="3">The sequence shown here is derived from an EMBL/GenBank/DDBJ whole genome shotgun (WGS) entry which is preliminary data.</text>
</comment>
<accession>A0A923TC00</accession>
<dbReference type="InterPro" id="IPR013517">
    <property type="entry name" value="FG-GAP"/>
</dbReference>
<dbReference type="RefSeq" id="WP_187465298.1">
    <property type="nucleotide sequence ID" value="NZ_JACSIT010000056.1"/>
</dbReference>
<dbReference type="SUPFAM" id="SSF55486">
    <property type="entry name" value="Metalloproteases ('zincins'), catalytic domain"/>
    <property type="match status" value="1"/>
</dbReference>
<evidence type="ECO:0000256" key="1">
    <source>
        <dbReference type="ARBA" id="ARBA00022729"/>
    </source>
</evidence>
<feature type="domain" description="Peptidase metallopeptidase" evidence="2">
    <location>
        <begin position="35"/>
        <end position="184"/>
    </location>
</feature>
<dbReference type="InterPro" id="IPR024079">
    <property type="entry name" value="MetalloPept_cat_dom_sf"/>
</dbReference>
<keyword evidence="1" id="KW-0732">Signal</keyword>
<dbReference type="Gene3D" id="3.40.390.10">
    <property type="entry name" value="Collagenase (Catalytic Domain)"/>
    <property type="match status" value="1"/>
</dbReference>
<dbReference type="InterPro" id="IPR006026">
    <property type="entry name" value="Peptidase_Metallo"/>
</dbReference>
<protein>
    <submittedName>
        <fullName evidence="3">VCBS repeat-containing protein</fullName>
    </submittedName>
</protein>
<keyword evidence="4" id="KW-1185">Reference proteome</keyword>
<dbReference type="SMART" id="SM00235">
    <property type="entry name" value="ZnMc"/>
    <property type="match status" value="1"/>
</dbReference>
<dbReference type="Pfam" id="PF13517">
    <property type="entry name" value="FG-GAP_3"/>
    <property type="match status" value="1"/>
</dbReference>
<organism evidence="3 4">
    <name type="scientific">Neolewinella lacunae</name>
    <dbReference type="NCBI Taxonomy" id="1517758"/>
    <lineage>
        <taxon>Bacteria</taxon>
        <taxon>Pseudomonadati</taxon>
        <taxon>Bacteroidota</taxon>
        <taxon>Saprospiria</taxon>
        <taxon>Saprospirales</taxon>
        <taxon>Lewinellaceae</taxon>
        <taxon>Neolewinella</taxon>
    </lineage>
</organism>
<reference evidence="3" key="1">
    <citation type="submission" date="2020-08" db="EMBL/GenBank/DDBJ databases">
        <title>Lewinella bacteria from marine environments.</title>
        <authorList>
            <person name="Zhong Y."/>
        </authorList>
    </citation>
    <scope>NUCLEOTIDE SEQUENCE</scope>
    <source>
        <strain evidence="3">KCTC 42187</strain>
    </source>
</reference>
<evidence type="ECO:0000313" key="3">
    <source>
        <dbReference type="EMBL" id="MBC6993177.1"/>
    </source>
</evidence>
<dbReference type="EMBL" id="JACSIT010000056">
    <property type="protein sequence ID" value="MBC6993177.1"/>
    <property type="molecule type" value="Genomic_DNA"/>
</dbReference>
<dbReference type="AlphaFoldDB" id="A0A923TC00"/>
<dbReference type="GO" id="GO:0008270">
    <property type="term" value="F:zinc ion binding"/>
    <property type="evidence" value="ECO:0007669"/>
    <property type="project" value="InterPro"/>
</dbReference>
<dbReference type="GO" id="GO:0004222">
    <property type="term" value="F:metalloendopeptidase activity"/>
    <property type="evidence" value="ECO:0007669"/>
    <property type="project" value="InterPro"/>
</dbReference>